<name>A0A840WT58_9RHOB</name>
<proteinExistence type="predicted"/>
<dbReference type="EMBL" id="JACIJS010000001">
    <property type="protein sequence ID" value="MBB5514380.1"/>
    <property type="molecule type" value="Genomic_DNA"/>
</dbReference>
<evidence type="ECO:0000313" key="2">
    <source>
        <dbReference type="EMBL" id="MBB5514380.1"/>
    </source>
</evidence>
<reference evidence="2 3" key="1">
    <citation type="submission" date="2020-08" db="EMBL/GenBank/DDBJ databases">
        <title>Genomic Encyclopedia of Type Strains, Phase IV (KMG-IV): sequencing the most valuable type-strain genomes for metagenomic binning, comparative biology and taxonomic classification.</title>
        <authorList>
            <person name="Goeker M."/>
        </authorList>
    </citation>
    <scope>NUCLEOTIDE SEQUENCE [LARGE SCALE GENOMIC DNA]</scope>
    <source>
        <strain evidence="2 3">DSM 103377</strain>
    </source>
</reference>
<comment type="caution">
    <text evidence="2">The sequence shown here is derived from an EMBL/GenBank/DDBJ whole genome shotgun (WGS) entry which is preliminary data.</text>
</comment>
<evidence type="ECO:0000313" key="3">
    <source>
        <dbReference type="Proteomes" id="UP000553766"/>
    </source>
</evidence>
<keyword evidence="3" id="KW-1185">Reference proteome</keyword>
<protein>
    <submittedName>
        <fullName evidence="2">Dihydrofolate reductase</fullName>
    </submittedName>
</protein>
<dbReference type="InterPro" id="IPR050765">
    <property type="entry name" value="Riboflavin_Biosynth_HTPR"/>
</dbReference>
<gene>
    <name evidence="2" type="ORF">FHS89_000378</name>
</gene>
<dbReference type="RefSeq" id="WP_184007886.1">
    <property type="nucleotide sequence ID" value="NZ_JACIJS010000001.1"/>
</dbReference>
<organism evidence="2 3">
    <name type="scientific">Rubricella aquisinus</name>
    <dbReference type="NCBI Taxonomy" id="2028108"/>
    <lineage>
        <taxon>Bacteria</taxon>
        <taxon>Pseudomonadati</taxon>
        <taxon>Pseudomonadota</taxon>
        <taxon>Alphaproteobacteria</taxon>
        <taxon>Rhodobacterales</taxon>
        <taxon>Paracoccaceae</taxon>
        <taxon>Rubricella</taxon>
    </lineage>
</organism>
<dbReference type="PANTHER" id="PTHR38011">
    <property type="entry name" value="DIHYDROFOLATE REDUCTASE FAMILY PROTEIN (AFU_ORTHOLOGUE AFUA_8G06820)"/>
    <property type="match status" value="1"/>
</dbReference>
<dbReference type="InterPro" id="IPR002734">
    <property type="entry name" value="RibDG_C"/>
</dbReference>
<dbReference type="AlphaFoldDB" id="A0A840WT58"/>
<dbReference type="PANTHER" id="PTHR38011:SF11">
    <property type="entry name" value="2,5-DIAMINO-6-RIBOSYLAMINO-4(3H)-PYRIMIDINONE 5'-PHOSPHATE REDUCTASE"/>
    <property type="match status" value="1"/>
</dbReference>
<dbReference type="InterPro" id="IPR024072">
    <property type="entry name" value="DHFR-like_dom_sf"/>
</dbReference>
<accession>A0A840WT58</accession>
<evidence type="ECO:0000259" key="1">
    <source>
        <dbReference type="Pfam" id="PF01872"/>
    </source>
</evidence>
<sequence>MRPVIYDVAVTLDGFIAAPDGDFSMFPGEGPHLQPYFDRLMTYDAVVMGAATYRVGLDAGLAHGARAYPHMHHVVFSQTLPDVPDGAIELCRSDPATRVAALKAEAGGAIYLCGGGQLASALLHAGLIDRVRIKRAPIVLGHGIPLFTTGRAEMTLVTCEPYANGVVYLDYEVNRG</sequence>
<dbReference type="Pfam" id="PF01872">
    <property type="entry name" value="RibD_C"/>
    <property type="match status" value="1"/>
</dbReference>
<dbReference type="GO" id="GO:0008703">
    <property type="term" value="F:5-amino-6-(5-phosphoribosylamino)uracil reductase activity"/>
    <property type="evidence" value="ECO:0007669"/>
    <property type="project" value="InterPro"/>
</dbReference>
<dbReference type="GO" id="GO:0009231">
    <property type="term" value="P:riboflavin biosynthetic process"/>
    <property type="evidence" value="ECO:0007669"/>
    <property type="project" value="InterPro"/>
</dbReference>
<dbReference type="SUPFAM" id="SSF53597">
    <property type="entry name" value="Dihydrofolate reductase-like"/>
    <property type="match status" value="1"/>
</dbReference>
<dbReference type="Gene3D" id="3.40.430.10">
    <property type="entry name" value="Dihydrofolate Reductase, subunit A"/>
    <property type="match status" value="1"/>
</dbReference>
<feature type="domain" description="Bacterial bifunctional deaminase-reductase C-terminal" evidence="1">
    <location>
        <begin position="4"/>
        <end position="168"/>
    </location>
</feature>
<dbReference type="Proteomes" id="UP000553766">
    <property type="component" value="Unassembled WGS sequence"/>
</dbReference>